<evidence type="ECO:0000313" key="3">
    <source>
        <dbReference type="Proteomes" id="UP001162834"/>
    </source>
</evidence>
<dbReference type="Proteomes" id="UP001162834">
    <property type="component" value="Chromosome"/>
</dbReference>
<evidence type="ECO:0000313" key="2">
    <source>
        <dbReference type="EMBL" id="UGS35662.1"/>
    </source>
</evidence>
<dbReference type="RefSeq" id="WP_259315344.1">
    <property type="nucleotide sequence ID" value="NZ_CP087164.1"/>
</dbReference>
<feature type="region of interest" description="Disordered" evidence="1">
    <location>
        <begin position="102"/>
        <end position="141"/>
    </location>
</feature>
<proteinExistence type="predicted"/>
<feature type="region of interest" description="Disordered" evidence="1">
    <location>
        <begin position="1"/>
        <end position="82"/>
    </location>
</feature>
<feature type="compositionally biased region" description="Gly residues" evidence="1">
    <location>
        <begin position="58"/>
        <end position="67"/>
    </location>
</feature>
<dbReference type="EMBL" id="CP087164">
    <property type="protein sequence ID" value="UGS35662.1"/>
    <property type="molecule type" value="Genomic_DNA"/>
</dbReference>
<dbReference type="AlphaFoldDB" id="A0A9E6XXP0"/>
<keyword evidence="3" id="KW-1185">Reference proteome</keyword>
<protein>
    <submittedName>
        <fullName evidence="2">Uncharacterized protein</fullName>
    </submittedName>
</protein>
<evidence type="ECO:0000256" key="1">
    <source>
        <dbReference type="SAM" id="MobiDB-lite"/>
    </source>
</evidence>
<organism evidence="2 3">
    <name type="scientific">Capillimicrobium parvum</name>
    <dbReference type="NCBI Taxonomy" id="2884022"/>
    <lineage>
        <taxon>Bacteria</taxon>
        <taxon>Bacillati</taxon>
        <taxon>Actinomycetota</taxon>
        <taxon>Thermoleophilia</taxon>
        <taxon>Solirubrobacterales</taxon>
        <taxon>Capillimicrobiaceae</taxon>
        <taxon>Capillimicrobium</taxon>
    </lineage>
</organism>
<sequence>MTTRTRSRPASAGRFQSPTARRSPSSPPRRKPASAGRATPRFGRPQPKQSALQKMAGTIGGLFGGGRSKASKRHTPSAKQGVGMAAIAGVAGLAMKNRDKLGKLIGRGGDEHPADRFSPAEVTSPGAPPTPPHPGPLGERP</sequence>
<feature type="compositionally biased region" description="Basic and acidic residues" evidence="1">
    <location>
        <begin position="102"/>
        <end position="115"/>
    </location>
</feature>
<feature type="compositionally biased region" description="Pro residues" evidence="1">
    <location>
        <begin position="126"/>
        <end position="135"/>
    </location>
</feature>
<name>A0A9E6XXP0_9ACTN</name>
<dbReference type="KEGG" id="sbae:DSM104329_02057"/>
<accession>A0A9E6XXP0</accession>
<gene>
    <name evidence="2" type="ORF">DSM104329_02057</name>
</gene>
<reference evidence="2" key="1">
    <citation type="journal article" date="2022" name="Int. J. Syst. Evol. Microbiol.">
        <title>Pseudomonas aegrilactucae sp. nov. and Pseudomonas morbosilactucae sp. nov., pathogens causing bacterial rot of lettuce in Japan.</title>
        <authorList>
            <person name="Sawada H."/>
            <person name="Fujikawa T."/>
            <person name="Satou M."/>
        </authorList>
    </citation>
    <scope>NUCLEOTIDE SEQUENCE</scope>
    <source>
        <strain evidence="2">0166_1</strain>
    </source>
</reference>